<proteinExistence type="predicted"/>
<dbReference type="EMBL" id="JAYKXP010000057">
    <property type="protein sequence ID" value="KAK7034481.1"/>
    <property type="molecule type" value="Genomic_DNA"/>
</dbReference>
<accession>A0AAW0C7P2</accession>
<dbReference type="Proteomes" id="UP001383192">
    <property type="component" value="Unassembled WGS sequence"/>
</dbReference>
<keyword evidence="2" id="KW-1185">Reference proteome</keyword>
<organism evidence="1 2">
    <name type="scientific">Paramarasmius palmivorus</name>
    <dbReference type="NCBI Taxonomy" id="297713"/>
    <lineage>
        <taxon>Eukaryota</taxon>
        <taxon>Fungi</taxon>
        <taxon>Dikarya</taxon>
        <taxon>Basidiomycota</taxon>
        <taxon>Agaricomycotina</taxon>
        <taxon>Agaricomycetes</taxon>
        <taxon>Agaricomycetidae</taxon>
        <taxon>Agaricales</taxon>
        <taxon>Marasmiineae</taxon>
        <taxon>Marasmiaceae</taxon>
        <taxon>Paramarasmius</taxon>
    </lineage>
</organism>
<evidence type="ECO:0000313" key="1">
    <source>
        <dbReference type="EMBL" id="KAK7034481.1"/>
    </source>
</evidence>
<dbReference type="AlphaFoldDB" id="A0AAW0C7P2"/>
<evidence type="ECO:0000313" key="2">
    <source>
        <dbReference type="Proteomes" id="UP001383192"/>
    </source>
</evidence>
<protein>
    <recommendedName>
        <fullName evidence="3">F-box domain-containing protein</fullName>
    </recommendedName>
</protein>
<evidence type="ECO:0008006" key="3">
    <source>
        <dbReference type="Google" id="ProtNLM"/>
    </source>
</evidence>
<sequence length="559" mass="63740">MKRFSTLYPINTSNLALSCSTHYHHLLQVLFIMENLPGSNFLIHFVESLPPLPYVGTSNWHIVKAYLDEELSRTADAPYWINHAYIFGDLSDDNYKYLRDTLRQYRRSIDGLKSIFHCSPPEITARIIKFAVPTVRLDDFKRGPYLDPSIYCPQITILAQLSRKFRALVFSQPILFRTIHVRRLITCHRHSAIIGKQVARLLPLSGSLPLDVTVEFLSREVHSPPLPDTIPVSECSTMTLLRFKPWRSFSVLGYSYVVASIFNNSRSLHAPLQLTSVAVHFNRATSLDRFLEIFTNSGIPLYYVSISTVDSWAIPDLNHSYQLPPTVTTLRIRGSSRSVLFVLQAGTHVPSISVILVCGLDSRSGTWQVAGTAHTTQPALTRQQPIMLPLLTSFQVTDKDHWGHVGPDFLRWVRLPNLTVLTIVWDQCTMDLNAFYQLSLNQFFAQHPMILQVFLFDFPDVETLQHPSPNCVIRNTITRVPLTEWMELMHYHRDNDSDSEFSYTDSIATLSEASNGIVNECECSTHGYLQCVCRDDSFTLQPRVLPDTLWGESMEDYLG</sequence>
<gene>
    <name evidence="1" type="ORF">VNI00_012328</name>
</gene>
<comment type="caution">
    <text evidence="1">The sequence shown here is derived from an EMBL/GenBank/DDBJ whole genome shotgun (WGS) entry which is preliminary data.</text>
</comment>
<reference evidence="1 2" key="1">
    <citation type="submission" date="2024-01" db="EMBL/GenBank/DDBJ databases">
        <title>A draft genome for a cacao thread blight-causing isolate of Paramarasmius palmivorus.</title>
        <authorList>
            <person name="Baruah I.K."/>
            <person name="Bukari Y."/>
            <person name="Amoako-Attah I."/>
            <person name="Meinhardt L.W."/>
            <person name="Bailey B.A."/>
            <person name="Cohen S.P."/>
        </authorList>
    </citation>
    <scope>NUCLEOTIDE SEQUENCE [LARGE SCALE GENOMIC DNA]</scope>
    <source>
        <strain evidence="1 2">GH-12</strain>
    </source>
</reference>
<dbReference type="PROSITE" id="PS51257">
    <property type="entry name" value="PROKAR_LIPOPROTEIN"/>
    <property type="match status" value="1"/>
</dbReference>
<name>A0AAW0C7P2_9AGAR</name>